<evidence type="ECO:0000256" key="2">
    <source>
        <dbReference type="ARBA" id="ARBA00004141"/>
    </source>
</evidence>
<dbReference type="Gene3D" id="1.20.120.620">
    <property type="entry name" value="Backbone structure of the membrane domain of e. Coli histidine kinase receptor kdpd"/>
    <property type="match status" value="1"/>
</dbReference>
<organism evidence="15 16">
    <name type="scientific">Ferrigenium kumadai</name>
    <dbReference type="NCBI Taxonomy" id="1682490"/>
    <lineage>
        <taxon>Bacteria</taxon>
        <taxon>Pseudomonadati</taxon>
        <taxon>Pseudomonadota</taxon>
        <taxon>Betaproteobacteria</taxon>
        <taxon>Nitrosomonadales</taxon>
        <taxon>Gallionellaceae</taxon>
        <taxon>Ferrigenium</taxon>
    </lineage>
</organism>
<dbReference type="RefSeq" id="WP_212786969.1">
    <property type="nucleotide sequence ID" value="NZ_AP019536.1"/>
</dbReference>
<dbReference type="InterPro" id="IPR003661">
    <property type="entry name" value="HisK_dim/P_dom"/>
</dbReference>
<keyword evidence="11" id="KW-0902">Two-component regulatory system</keyword>
<reference evidence="15 16" key="1">
    <citation type="submission" date="2019-03" db="EMBL/GenBank/DDBJ databases">
        <title>Complete genome sequence of Ferrigenium kumadai strain An22, a microaerophilic iron-oxidizing bacterium isolated from a paddy field soil.</title>
        <authorList>
            <person name="Watanabe T."/>
            <person name="Asakawa S."/>
        </authorList>
    </citation>
    <scope>NUCLEOTIDE SEQUENCE [LARGE SCALE GENOMIC DNA]</scope>
    <source>
        <strain evidence="15 16">An22</strain>
    </source>
</reference>
<dbReference type="InterPro" id="IPR038318">
    <property type="entry name" value="KdpD_sf"/>
</dbReference>
<dbReference type="PRINTS" id="PR00344">
    <property type="entry name" value="BCTRLSENSOR"/>
</dbReference>
<evidence type="ECO:0000256" key="6">
    <source>
        <dbReference type="ARBA" id="ARBA00022692"/>
    </source>
</evidence>
<keyword evidence="5" id="KW-0808">Transferase</keyword>
<comment type="subcellular location">
    <subcellularLocation>
        <location evidence="2">Membrane</location>
        <topology evidence="2">Multi-pass membrane protein</topology>
    </subcellularLocation>
</comment>
<dbReference type="SMART" id="SM00387">
    <property type="entry name" value="HATPase_c"/>
    <property type="match status" value="1"/>
</dbReference>
<dbReference type="PANTHER" id="PTHR45569">
    <property type="entry name" value="SENSOR PROTEIN KDPD"/>
    <property type="match status" value="1"/>
</dbReference>
<dbReference type="Gene3D" id="3.30.565.10">
    <property type="entry name" value="Histidine kinase-like ATPase, C-terminal domain"/>
    <property type="match status" value="1"/>
</dbReference>
<evidence type="ECO:0000256" key="13">
    <source>
        <dbReference type="SAM" id="Phobius"/>
    </source>
</evidence>
<feature type="transmembrane region" description="Helical" evidence="13">
    <location>
        <begin position="43"/>
        <end position="59"/>
    </location>
</feature>
<dbReference type="InterPro" id="IPR025201">
    <property type="entry name" value="KdpD_TM"/>
</dbReference>
<dbReference type="AlphaFoldDB" id="A0AAN1SZ96"/>
<dbReference type="GO" id="GO:0000155">
    <property type="term" value="F:phosphorelay sensor kinase activity"/>
    <property type="evidence" value="ECO:0007669"/>
    <property type="project" value="InterPro"/>
</dbReference>
<proteinExistence type="predicted"/>
<name>A0AAN1SZ96_9PROT</name>
<dbReference type="EMBL" id="AP019536">
    <property type="protein sequence ID" value="BBI99391.1"/>
    <property type="molecule type" value="Genomic_DNA"/>
</dbReference>
<evidence type="ECO:0000256" key="11">
    <source>
        <dbReference type="ARBA" id="ARBA00023012"/>
    </source>
</evidence>
<dbReference type="InterPro" id="IPR004358">
    <property type="entry name" value="Sig_transdc_His_kin-like_C"/>
</dbReference>
<feature type="transmembrane region" description="Helical" evidence="13">
    <location>
        <begin position="95"/>
        <end position="116"/>
    </location>
</feature>
<keyword evidence="6 13" id="KW-0812">Transmembrane</keyword>
<evidence type="ECO:0000259" key="14">
    <source>
        <dbReference type="PROSITE" id="PS50109"/>
    </source>
</evidence>
<dbReference type="Pfam" id="PF00512">
    <property type="entry name" value="HisKA"/>
    <property type="match status" value="1"/>
</dbReference>
<evidence type="ECO:0000256" key="4">
    <source>
        <dbReference type="ARBA" id="ARBA00022553"/>
    </source>
</evidence>
<gene>
    <name evidence="15" type="ORF">FGKAn22_10840</name>
</gene>
<dbReference type="SMART" id="SM00388">
    <property type="entry name" value="HisKA"/>
    <property type="match status" value="1"/>
</dbReference>
<dbReference type="InterPro" id="IPR036890">
    <property type="entry name" value="HATPase_C_sf"/>
</dbReference>
<evidence type="ECO:0000256" key="12">
    <source>
        <dbReference type="ARBA" id="ARBA00023136"/>
    </source>
</evidence>
<dbReference type="Pfam" id="PF13493">
    <property type="entry name" value="DUF4118"/>
    <property type="match status" value="1"/>
</dbReference>
<dbReference type="CDD" id="cd00075">
    <property type="entry name" value="HATPase"/>
    <property type="match status" value="1"/>
</dbReference>
<dbReference type="SUPFAM" id="SSF55874">
    <property type="entry name" value="ATPase domain of HSP90 chaperone/DNA topoisomerase II/histidine kinase"/>
    <property type="match status" value="1"/>
</dbReference>
<evidence type="ECO:0000256" key="9">
    <source>
        <dbReference type="ARBA" id="ARBA00022840"/>
    </source>
</evidence>
<feature type="transmembrane region" description="Helical" evidence="13">
    <location>
        <begin position="20"/>
        <end position="37"/>
    </location>
</feature>
<feature type="domain" description="Histidine kinase" evidence="14">
    <location>
        <begin position="285"/>
        <end position="496"/>
    </location>
</feature>
<keyword evidence="7" id="KW-0547">Nucleotide-binding</keyword>
<keyword evidence="10 13" id="KW-1133">Transmembrane helix</keyword>
<evidence type="ECO:0000256" key="7">
    <source>
        <dbReference type="ARBA" id="ARBA00022741"/>
    </source>
</evidence>
<evidence type="ECO:0000256" key="8">
    <source>
        <dbReference type="ARBA" id="ARBA00022777"/>
    </source>
</evidence>
<dbReference type="InterPro" id="IPR005467">
    <property type="entry name" value="His_kinase_dom"/>
</dbReference>
<evidence type="ECO:0000256" key="5">
    <source>
        <dbReference type="ARBA" id="ARBA00022679"/>
    </source>
</evidence>
<keyword evidence="9" id="KW-0067">ATP-binding</keyword>
<dbReference type="InterPro" id="IPR003594">
    <property type="entry name" value="HATPase_dom"/>
</dbReference>
<protein>
    <recommendedName>
        <fullName evidence="3">histidine kinase</fullName>
        <ecNumber evidence="3">2.7.13.3</ecNumber>
    </recommendedName>
</protein>
<dbReference type="Gene3D" id="3.30.450.40">
    <property type="match status" value="1"/>
</dbReference>
<dbReference type="PROSITE" id="PS50109">
    <property type="entry name" value="HIS_KIN"/>
    <property type="match status" value="1"/>
</dbReference>
<keyword evidence="8" id="KW-0418">Kinase</keyword>
<dbReference type="CDD" id="cd00082">
    <property type="entry name" value="HisKA"/>
    <property type="match status" value="1"/>
</dbReference>
<dbReference type="Proteomes" id="UP001319121">
    <property type="component" value="Chromosome"/>
</dbReference>
<keyword evidence="4" id="KW-0597">Phosphoprotein</keyword>
<dbReference type="KEGG" id="fku:FGKAn22_10840"/>
<evidence type="ECO:0000256" key="10">
    <source>
        <dbReference type="ARBA" id="ARBA00022989"/>
    </source>
</evidence>
<keyword evidence="12 13" id="KW-0472">Membrane</keyword>
<comment type="catalytic activity">
    <reaction evidence="1">
        <text>ATP + protein L-histidine = ADP + protein N-phospho-L-histidine.</text>
        <dbReference type="EC" id="2.7.13.3"/>
    </reaction>
</comment>
<dbReference type="Pfam" id="PF02518">
    <property type="entry name" value="HATPase_c"/>
    <property type="match status" value="1"/>
</dbReference>
<dbReference type="InterPro" id="IPR052023">
    <property type="entry name" value="Histidine_kinase_KdpD"/>
</dbReference>
<dbReference type="SUPFAM" id="SSF47384">
    <property type="entry name" value="Homodimeric domain of signal transducing histidine kinase"/>
    <property type="match status" value="1"/>
</dbReference>
<dbReference type="InterPro" id="IPR036097">
    <property type="entry name" value="HisK_dim/P_sf"/>
</dbReference>
<dbReference type="GO" id="GO:0005524">
    <property type="term" value="F:ATP binding"/>
    <property type="evidence" value="ECO:0007669"/>
    <property type="project" value="UniProtKB-KW"/>
</dbReference>
<dbReference type="Gene3D" id="1.10.287.130">
    <property type="match status" value="1"/>
</dbReference>
<keyword evidence="16" id="KW-1185">Reference proteome</keyword>
<evidence type="ECO:0000256" key="1">
    <source>
        <dbReference type="ARBA" id="ARBA00000085"/>
    </source>
</evidence>
<evidence type="ECO:0000313" key="16">
    <source>
        <dbReference type="Proteomes" id="UP001319121"/>
    </source>
</evidence>
<evidence type="ECO:0000256" key="3">
    <source>
        <dbReference type="ARBA" id="ARBA00012438"/>
    </source>
</evidence>
<evidence type="ECO:0000313" key="15">
    <source>
        <dbReference type="EMBL" id="BBI99391.1"/>
    </source>
</evidence>
<accession>A0AAN1SZ96</accession>
<dbReference type="InterPro" id="IPR029016">
    <property type="entry name" value="GAF-like_dom_sf"/>
</dbReference>
<sequence length="507" mass="55124">MKSVIPLADRLQPRSFATRSLWVVSACALPTLLAWPWRDFLDPANTAMLYLLAVAVVAARAGRGAAIATSLSSTALLDFFFIHPRYTFTVGDVQYVVTLAVMLVVALIIGNLTLMLQREKEAALEREQQSHALYELASRLSGATSLEQLAIATRDFLHDSQACCGVLLMSHNDVLKPVESAHRLDSTLQTIAAFAALQRVETRTLLDDSRYWLFLPLHGTTYVRGVLAIDAGVTSLDALDARRPLFEAIAALVATAVERLHFVDVAQRAQLQMTDERLRSSILSALSHDIRTPLTVLYGMSDALAQQPLPPDVRETAEAMREQTLRLNGMVSNLLDMAKLRAGDLRLNPEWQPLEEVVGASIKLLGLALQQHPVQVTLPPDLPLLKFDAILMERVLCNLLENAAKYAPPGSAIRISASTADGQAAISVCNDGSRFPPGNLDRMFELFERGDAESNVPGIGLGLAICRSIVEAHGGTIRASNNENGICVTFTLPLGEPPAIEPEDGDE</sequence>
<dbReference type="PANTHER" id="PTHR45569:SF1">
    <property type="entry name" value="SENSOR PROTEIN KDPD"/>
    <property type="match status" value="1"/>
</dbReference>
<dbReference type="GO" id="GO:0005886">
    <property type="term" value="C:plasma membrane"/>
    <property type="evidence" value="ECO:0007669"/>
    <property type="project" value="TreeGrafter"/>
</dbReference>
<dbReference type="EC" id="2.7.13.3" evidence="3"/>